<dbReference type="Proteomes" id="UP001565471">
    <property type="component" value="Unassembled WGS sequence"/>
</dbReference>
<gene>
    <name evidence="1" type="ORF">ABIF29_003668</name>
</gene>
<name>A0ABV4F0B7_BRAEL</name>
<dbReference type="EMBL" id="JBGBZA010000002">
    <property type="protein sequence ID" value="MEY9316869.1"/>
    <property type="molecule type" value="Genomic_DNA"/>
</dbReference>
<comment type="caution">
    <text evidence="1">The sequence shown here is derived from an EMBL/GenBank/DDBJ whole genome shotgun (WGS) entry which is preliminary data.</text>
</comment>
<dbReference type="RefSeq" id="WP_253623498.1">
    <property type="nucleotide sequence ID" value="NZ_CP126004.1"/>
</dbReference>
<protein>
    <submittedName>
        <fullName evidence="1">Uncharacterized protein</fullName>
    </submittedName>
</protein>
<reference evidence="1 2" key="1">
    <citation type="submission" date="2024-07" db="EMBL/GenBank/DDBJ databases">
        <title>Genomic Encyclopedia of Type Strains, Phase V (KMG-V): Genome sequencing to study the core and pangenomes of soil and plant-associated prokaryotes.</title>
        <authorList>
            <person name="Whitman W."/>
        </authorList>
    </citation>
    <scope>NUCLEOTIDE SEQUENCE [LARGE SCALE GENOMIC DNA]</scope>
    <source>
        <strain evidence="1 2">USDA 415</strain>
    </source>
</reference>
<organism evidence="1 2">
    <name type="scientific">Bradyrhizobium elkanii</name>
    <dbReference type="NCBI Taxonomy" id="29448"/>
    <lineage>
        <taxon>Bacteria</taxon>
        <taxon>Pseudomonadati</taxon>
        <taxon>Pseudomonadota</taxon>
        <taxon>Alphaproteobacteria</taxon>
        <taxon>Hyphomicrobiales</taxon>
        <taxon>Nitrobacteraceae</taxon>
        <taxon>Bradyrhizobium</taxon>
    </lineage>
</organism>
<accession>A0ABV4F0B7</accession>
<keyword evidence="2" id="KW-1185">Reference proteome</keyword>
<evidence type="ECO:0000313" key="2">
    <source>
        <dbReference type="Proteomes" id="UP001565471"/>
    </source>
</evidence>
<sequence length="58" mass="6620">MMRNPDIHAKDLKNQHRKTVNGYPVVDVIKILEMHGYVVIHRSQVPGSLNKDIKDKAA</sequence>
<evidence type="ECO:0000313" key="1">
    <source>
        <dbReference type="EMBL" id="MEY9316869.1"/>
    </source>
</evidence>
<proteinExistence type="predicted"/>